<reference evidence="1" key="1">
    <citation type="submission" date="2018-10" db="EMBL/GenBank/DDBJ databases">
        <title>Hidden diversity of soil giant viruses.</title>
        <authorList>
            <person name="Schulz F."/>
            <person name="Alteio L."/>
            <person name="Goudeau D."/>
            <person name="Ryan E.M."/>
            <person name="Malmstrom R.R."/>
            <person name="Blanchard J."/>
            <person name="Woyke T."/>
        </authorList>
    </citation>
    <scope>NUCLEOTIDE SEQUENCE</scope>
    <source>
        <strain evidence="1">HAV1</strain>
    </source>
</reference>
<sequence>MLCDICEEAVHIVCCVAEGLRLICKKCSNMYSSRDATYKCKNLDCEERL</sequence>
<proteinExistence type="predicted"/>
<dbReference type="EMBL" id="MK072287">
    <property type="protein sequence ID" value="AYV81617.1"/>
    <property type="molecule type" value="Genomic_DNA"/>
</dbReference>
<gene>
    <name evidence="1" type="ORF">Harvfovirus45_14</name>
</gene>
<name>A0A3G5A307_9VIRU</name>
<evidence type="ECO:0000313" key="1">
    <source>
        <dbReference type="EMBL" id="AYV81617.1"/>
    </source>
</evidence>
<protein>
    <submittedName>
        <fullName evidence="1">Uncharacterized protein</fullName>
    </submittedName>
</protein>
<organism evidence="1">
    <name type="scientific">Harvfovirus sp</name>
    <dbReference type="NCBI Taxonomy" id="2487768"/>
    <lineage>
        <taxon>Viruses</taxon>
        <taxon>Varidnaviria</taxon>
        <taxon>Bamfordvirae</taxon>
        <taxon>Nucleocytoviricota</taxon>
        <taxon>Megaviricetes</taxon>
        <taxon>Imitervirales</taxon>
        <taxon>Mimiviridae</taxon>
        <taxon>Klosneuvirinae</taxon>
    </lineage>
</organism>
<accession>A0A3G5A307</accession>
<feature type="non-terminal residue" evidence="1">
    <location>
        <position position="49"/>
    </location>
</feature>